<accession>A0A5J5S9F1</accession>
<proteinExistence type="predicted"/>
<dbReference type="EMBL" id="CM018216">
    <property type="protein sequence ID" value="KAB2040282.1"/>
    <property type="molecule type" value="Genomic_DNA"/>
</dbReference>
<sequence length="84" mass="9614">MKKLREEITLKREETSAQRQQLREDKTKVIRPLIPDCLIGVFPFSYFVFCPRPQPSDSPTPPCTDTFFIALFPDLLSAGCCTSF</sequence>
<evidence type="ECO:0000313" key="2">
    <source>
        <dbReference type="Proteomes" id="UP000327439"/>
    </source>
</evidence>
<reference evidence="2" key="1">
    <citation type="journal article" date="2020" name="Nat. Genet.">
        <title>Genomic diversifications of five Gossypium allopolyploid species and their impact on cotton improvement.</title>
        <authorList>
            <person name="Chen Z.J."/>
            <person name="Sreedasyam A."/>
            <person name="Ando A."/>
            <person name="Song Q."/>
            <person name="De Santiago L.M."/>
            <person name="Hulse-Kemp A.M."/>
            <person name="Ding M."/>
            <person name="Ye W."/>
            <person name="Kirkbride R.C."/>
            <person name="Jenkins J."/>
            <person name="Plott C."/>
            <person name="Lovell J."/>
            <person name="Lin Y.M."/>
            <person name="Vaughn R."/>
            <person name="Liu B."/>
            <person name="Simpson S."/>
            <person name="Scheffler B.E."/>
            <person name="Wen L."/>
            <person name="Saski C.A."/>
            <person name="Grover C.E."/>
            <person name="Hu G."/>
            <person name="Conover J.L."/>
            <person name="Carlson J.W."/>
            <person name="Shu S."/>
            <person name="Boston L.B."/>
            <person name="Williams M."/>
            <person name="Peterson D.G."/>
            <person name="McGee K."/>
            <person name="Jones D.C."/>
            <person name="Wendel J.F."/>
            <person name="Stelly D.M."/>
            <person name="Grimwood J."/>
            <person name="Schmutz J."/>
        </authorList>
    </citation>
    <scope>NUCLEOTIDE SEQUENCE [LARGE SCALE GENOMIC DNA]</scope>
    <source>
        <strain evidence="2">cv. 3-79</strain>
    </source>
</reference>
<name>A0A5J5S9F1_GOSBA</name>
<protein>
    <submittedName>
        <fullName evidence="1">Uncharacterized protein</fullName>
    </submittedName>
</protein>
<keyword evidence="2" id="KW-1185">Reference proteome</keyword>
<evidence type="ECO:0000313" key="1">
    <source>
        <dbReference type="EMBL" id="KAB2040282.1"/>
    </source>
</evidence>
<organism evidence="1 2">
    <name type="scientific">Gossypium barbadense</name>
    <name type="common">Sea Island cotton</name>
    <name type="synonym">Hibiscus barbadensis</name>
    <dbReference type="NCBI Taxonomy" id="3634"/>
    <lineage>
        <taxon>Eukaryota</taxon>
        <taxon>Viridiplantae</taxon>
        <taxon>Streptophyta</taxon>
        <taxon>Embryophyta</taxon>
        <taxon>Tracheophyta</taxon>
        <taxon>Spermatophyta</taxon>
        <taxon>Magnoliopsida</taxon>
        <taxon>eudicotyledons</taxon>
        <taxon>Gunneridae</taxon>
        <taxon>Pentapetalae</taxon>
        <taxon>rosids</taxon>
        <taxon>malvids</taxon>
        <taxon>Malvales</taxon>
        <taxon>Malvaceae</taxon>
        <taxon>Malvoideae</taxon>
        <taxon>Gossypium</taxon>
    </lineage>
</organism>
<dbReference type="Proteomes" id="UP000327439">
    <property type="component" value="Chromosome D02"/>
</dbReference>
<gene>
    <name evidence="1" type="ORF">ES319_D02G072000v1</name>
</gene>
<dbReference type="AlphaFoldDB" id="A0A5J5S9F1"/>